<dbReference type="RefSeq" id="WP_160367677.1">
    <property type="nucleotide sequence ID" value="NZ_WSQA01000002.1"/>
</dbReference>
<reference evidence="1 2" key="1">
    <citation type="submission" date="2019-12" db="EMBL/GenBank/DDBJ databases">
        <authorList>
            <person name="Dong K."/>
        </authorList>
    </citation>
    <scope>NUCLEOTIDE SEQUENCE [LARGE SCALE GENOMIC DNA]</scope>
    <source>
        <strain evidence="1 2">JCM 31225</strain>
    </source>
</reference>
<dbReference type="AlphaFoldDB" id="A0A6N8KWC3"/>
<evidence type="ECO:0000313" key="1">
    <source>
        <dbReference type="EMBL" id="MVZ61029.1"/>
    </source>
</evidence>
<comment type="caution">
    <text evidence="1">The sequence shown here is derived from an EMBL/GenBank/DDBJ whole genome shotgun (WGS) entry which is preliminary data.</text>
</comment>
<keyword evidence="2" id="KW-1185">Reference proteome</keyword>
<gene>
    <name evidence="1" type="ORF">GQF63_03235</name>
</gene>
<evidence type="ECO:0000313" key="2">
    <source>
        <dbReference type="Proteomes" id="UP000435036"/>
    </source>
</evidence>
<proteinExistence type="predicted"/>
<protein>
    <submittedName>
        <fullName evidence="1">Uncharacterized protein</fullName>
    </submittedName>
</protein>
<dbReference type="Proteomes" id="UP000435036">
    <property type="component" value="Unassembled WGS sequence"/>
</dbReference>
<name>A0A6N8KWC3_9SPHI</name>
<sequence length="66" mass="7557">MKKLIEFLVYFIKSLFKGGSKIPFSLDRLSKVIEFLLTMLLQLLEVIEHEKKGKKTRGSGMNLGTI</sequence>
<organism evidence="1 2">
    <name type="scientific">Sphingobacterium humi</name>
    <dbReference type="NCBI Taxonomy" id="1796905"/>
    <lineage>
        <taxon>Bacteria</taxon>
        <taxon>Pseudomonadati</taxon>
        <taxon>Bacteroidota</taxon>
        <taxon>Sphingobacteriia</taxon>
        <taxon>Sphingobacteriales</taxon>
        <taxon>Sphingobacteriaceae</taxon>
        <taxon>Sphingobacterium</taxon>
    </lineage>
</organism>
<dbReference type="EMBL" id="WSQA01000002">
    <property type="protein sequence ID" value="MVZ61029.1"/>
    <property type="molecule type" value="Genomic_DNA"/>
</dbReference>
<accession>A0A6N8KWC3</accession>